<reference evidence="2" key="1">
    <citation type="journal article" date="2014" name="Nat. Commun.">
        <title>The tobacco genome sequence and its comparison with those of tomato and potato.</title>
        <authorList>
            <person name="Sierro N."/>
            <person name="Battey J.N."/>
            <person name="Ouadi S."/>
            <person name="Bakaher N."/>
            <person name="Bovet L."/>
            <person name="Willig A."/>
            <person name="Goepfert S."/>
            <person name="Peitsch M.C."/>
            <person name="Ivanov N.V."/>
        </authorList>
    </citation>
    <scope>NUCLEOTIDE SEQUENCE [LARGE SCALE GENOMIC DNA]</scope>
</reference>
<feature type="compositionally biased region" description="Polar residues" evidence="1">
    <location>
        <begin position="1"/>
        <end position="15"/>
    </location>
</feature>
<feature type="compositionally biased region" description="Basic and acidic residues" evidence="1">
    <location>
        <begin position="67"/>
        <end position="81"/>
    </location>
</feature>
<name>A0A1S4DEX7_TOBAC</name>
<evidence type="ECO:0000313" key="3">
    <source>
        <dbReference type="RefSeq" id="XP_016511896.1"/>
    </source>
</evidence>
<evidence type="ECO:0000313" key="2">
    <source>
        <dbReference type="Proteomes" id="UP000790787"/>
    </source>
</evidence>
<dbReference type="Proteomes" id="UP000790787">
    <property type="component" value="Chromosome 23"/>
</dbReference>
<feature type="region of interest" description="Disordered" evidence="1">
    <location>
        <begin position="1"/>
        <end position="123"/>
    </location>
</feature>
<sequence length="123" mass="13580">MATPLSLSSVSPTKRMSNEKNKYMEKEEQDQERDYKDQEDSRPEHQPPYITPMQPLTKEAYGGGMYGKDDEGGGPARKVDNKPPASETQSADGPAEATLQPKHKPPPSSGDRDVDITGQSYIQ</sequence>
<dbReference type="RefSeq" id="XP_016511896.1">
    <property type="nucleotide sequence ID" value="XM_016656410.2"/>
</dbReference>
<gene>
    <name evidence="3" type="primary">LOC107829000</name>
</gene>
<proteinExistence type="predicted"/>
<dbReference type="OMA" id="TECAYGG"/>
<dbReference type="RefSeq" id="XP_016511896.1">
    <property type="nucleotide sequence ID" value="XM_016656410.1"/>
</dbReference>
<keyword evidence="2" id="KW-1185">Reference proteome</keyword>
<organism evidence="2 3">
    <name type="scientific">Nicotiana tabacum</name>
    <name type="common">Common tobacco</name>
    <dbReference type="NCBI Taxonomy" id="4097"/>
    <lineage>
        <taxon>Eukaryota</taxon>
        <taxon>Viridiplantae</taxon>
        <taxon>Streptophyta</taxon>
        <taxon>Embryophyta</taxon>
        <taxon>Tracheophyta</taxon>
        <taxon>Spermatophyta</taxon>
        <taxon>Magnoliopsida</taxon>
        <taxon>eudicotyledons</taxon>
        <taxon>Gunneridae</taxon>
        <taxon>Pentapetalae</taxon>
        <taxon>asterids</taxon>
        <taxon>lamiids</taxon>
        <taxon>Solanales</taxon>
        <taxon>Solanaceae</taxon>
        <taxon>Nicotianoideae</taxon>
        <taxon>Nicotianeae</taxon>
        <taxon>Nicotiana</taxon>
    </lineage>
</organism>
<dbReference type="PaxDb" id="4097-A0A1S4DEX7"/>
<feature type="compositionally biased region" description="Basic and acidic residues" evidence="1">
    <location>
        <begin position="16"/>
        <end position="45"/>
    </location>
</feature>
<reference evidence="3" key="2">
    <citation type="submission" date="2025-08" db="UniProtKB">
        <authorList>
            <consortium name="RefSeq"/>
        </authorList>
    </citation>
    <scope>IDENTIFICATION</scope>
    <source>
        <tissue evidence="3">Leaf</tissue>
    </source>
</reference>
<evidence type="ECO:0000256" key="1">
    <source>
        <dbReference type="SAM" id="MobiDB-lite"/>
    </source>
</evidence>
<dbReference type="GeneID" id="107829000"/>
<protein>
    <submittedName>
        <fullName evidence="3">Uncharacterized protein LOC107829000</fullName>
    </submittedName>
</protein>
<accession>A0A1S4DEX7</accession>
<dbReference type="STRING" id="4097.A0A1S4DEX7"/>
<dbReference type="OrthoDB" id="1224908at2759"/>
<dbReference type="AlphaFoldDB" id="A0A1S4DEX7"/>
<dbReference type="KEGG" id="nta:107829000"/>